<comment type="caution">
    <text evidence="3">The sequence shown here is derived from an EMBL/GenBank/DDBJ whole genome shotgun (WGS) entry which is preliminary data.</text>
</comment>
<protein>
    <submittedName>
        <fullName evidence="3">Uncharacterized protein</fullName>
    </submittedName>
</protein>
<evidence type="ECO:0000256" key="2">
    <source>
        <dbReference type="SAM" id="MobiDB-lite"/>
    </source>
</evidence>
<dbReference type="AlphaFoldDB" id="A0A9P8SN58"/>
<dbReference type="Proteomes" id="UP000813423">
    <property type="component" value="Unassembled WGS sequence"/>
</dbReference>
<evidence type="ECO:0000256" key="1">
    <source>
        <dbReference type="SAM" id="Coils"/>
    </source>
</evidence>
<accession>A0A9P8SN58</accession>
<gene>
    <name evidence="3" type="ORF">KXV57_002564</name>
</gene>
<reference evidence="3" key="1">
    <citation type="submission" date="2021-08" db="EMBL/GenBank/DDBJ databases">
        <title>Global Aspergillus fumigatus from environmental and clinical sources.</title>
        <authorList>
            <person name="Barber A."/>
            <person name="Sae-Ong T."/>
        </authorList>
    </citation>
    <scope>NUCLEOTIDE SEQUENCE</scope>
    <source>
        <strain evidence="3">NRZ-2016-071</strain>
    </source>
</reference>
<organism evidence="3 4">
    <name type="scientific">Aspergillus fumigatus</name>
    <name type="common">Neosartorya fumigata</name>
    <dbReference type="NCBI Taxonomy" id="746128"/>
    <lineage>
        <taxon>Eukaryota</taxon>
        <taxon>Fungi</taxon>
        <taxon>Dikarya</taxon>
        <taxon>Ascomycota</taxon>
        <taxon>Pezizomycotina</taxon>
        <taxon>Eurotiomycetes</taxon>
        <taxon>Eurotiomycetidae</taxon>
        <taxon>Eurotiales</taxon>
        <taxon>Aspergillaceae</taxon>
        <taxon>Aspergillus</taxon>
        <taxon>Aspergillus subgen. Fumigati</taxon>
    </lineage>
</organism>
<proteinExistence type="predicted"/>
<feature type="coiled-coil region" evidence="1">
    <location>
        <begin position="771"/>
        <end position="809"/>
    </location>
</feature>
<feature type="compositionally biased region" description="Low complexity" evidence="2">
    <location>
        <begin position="461"/>
        <end position="474"/>
    </location>
</feature>
<evidence type="ECO:0000313" key="4">
    <source>
        <dbReference type="Proteomes" id="UP000813423"/>
    </source>
</evidence>
<name>A0A9P8SN58_ASPFM</name>
<feature type="region of interest" description="Disordered" evidence="2">
    <location>
        <begin position="1"/>
        <end position="76"/>
    </location>
</feature>
<feature type="region of interest" description="Disordered" evidence="2">
    <location>
        <begin position="414"/>
        <end position="482"/>
    </location>
</feature>
<dbReference type="EMBL" id="JAIBSC010000165">
    <property type="protein sequence ID" value="KAH1894046.1"/>
    <property type="molecule type" value="Genomic_DNA"/>
</dbReference>
<sequence length="882" mass="95760">MASKDNIAPQVAPADTASGVAPSGPHPAVSISTTSATMPPVVAHGFTGDVTTGTTASGVPPGVSVSNNSGAAQPGVPPSVPGGMTVGATPSGVPPGVSASNNSRAAQPGVPPSVPGGMTVGATPFGGPPVPATAPVVATPSRIPGGTTSGATTVGPLNLQTAYVTNDIPFNNEGQFRRPNGAVEYADDSGVDSDDDPEGDQIMKEVGDDDKLKLSEENQKNLLKGIAECSDPDTLVAKLEALLPEGKRMSLQQLQEILLPSRWGPEHQKEALSAQNNIQKAISAGKNPNWEHHHGGSNVSAPPVPKPHPFHKEAYKEATRYLHMIAHVIIKNPERGDIMRQAEAALKEINAKIMQLNQQSGLDTHTGTIDLTSIGSLWHAINSANSPEAKQASKRSLKSLCDLRGYPRAWRVFPPKHKESVPPQPVQPQSVPPQSVPPQSVPPQSVPPQSFPPQSVPPQSFPSQSVPPQSFPSQRAIEPGKTSTGEKICFVQKLGENRARFVVESSDHTRRLVESSDAGGFVAIEGARRAGVPETTRKETDILAFRSRVRSGGIYGLTFVAVGEWDPTQKRLPFIVVGFYYSENEHVQAAEYAISKSNLGKILSPREAERLVVEGIVGHQSMSLREALSSQLTVDPWQSQSPHLHGVGQMQQPYLLFPQSLFNPPPDLQQNYFPQQLVPYVQQHATNLLPVQQQPYFPHPHIISQQALPQQAPVIPQQQQYYQQHPPAQRVTTFGKSSGIKTPSGNNLGPFSKLFYASEAILKQQPLGPARVEKTKQLHEYIKQMEREKSELERHCSKLESECKRLQSVVLQQREGVLGSLRPKWFPKEDRTIQFELTKLQTTMRSWSREYSLADETEIEKVPAAEKNMVIKQLEGYYVQSD</sequence>
<feature type="compositionally biased region" description="Pro residues" evidence="2">
    <location>
        <begin position="422"/>
        <end position="460"/>
    </location>
</feature>
<evidence type="ECO:0000313" key="3">
    <source>
        <dbReference type="EMBL" id="KAH1894046.1"/>
    </source>
</evidence>
<keyword evidence="1" id="KW-0175">Coiled coil</keyword>